<sequence>MHLQGNDSEIAKLISVFLLRKIEDGEHKLSMSFTKVNMVNLFLTLHVICITDDYFILSRISMRANEIGLELM</sequence>
<dbReference type="Proteomes" id="UP000789375">
    <property type="component" value="Unassembled WGS sequence"/>
</dbReference>
<gene>
    <name evidence="1" type="ORF">FMOSSE_LOCUS7465</name>
</gene>
<keyword evidence="2" id="KW-1185">Reference proteome</keyword>
<evidence type="ECO:0000313" key="2">
    <source>
        <dbReference type="Proteomes" id="UP000789375"/>
    </source>
</evidence>
<organism evidence="1 2">
    <name type="scientific">Funneliformis mosseae</name>
    <name type="common">Endomycorrhizal fungus</name>
    <name type="synonym">Glomus mosseae</name>
    <dbReference type="NCBI Taxonomy" id="27381"/>
    <lineage>
        <taxon>Eukaryota</taxon>
        <taxon>Fungi</taxon>
        <taxon>Fungi incertae sedis</taxon>
        <taxon>Mucoromycota</taxon>
        <taxon>Glomeromycotina</taxon>
        <taxon>Glomeromycetes</taxon>
        <taxon>Glomerales</taxon>
        <taxon>Glomeraceae</taxon>
        <taxon>Funneliformis</taxon>
    </lineage>
</organism>
<dbReference type="AlphaFoldDB" id="A0A9N9BP46"/>
<proteinExistence type="predicted"/>
<evidence type="ECO:0000313" key="1">
    <source>
        <dbReference type="EMBL" id="CAG8571260.1"/>
    </source>
</evidence>
<dbReference type="EMBL" id="CAJVPP010001750">
    <property type="protein sequence ID" value="CAG8571260.1"/>
    <property type="molecule type" value="Genomic_DNA"/>
</dbReference>
<name>A0A9N9BP46_FUNMO</name>
<reference evidence="1" key="1">
    <citation type="submission" date="2021-06" db="EMBL/GenBank/DDBJ databases">
        <authorList>
            <person name="Kallberg Y."/>
            <person name="Tangrot J."/>
            <person name="Rosling A."/>
        </authorList>
    </citation>
    <scope>NUCLEOTIDE SEQUENCE</scope>
    <source>
        <strain evidence="1">87-6 pot B 2015</strain>
    </source>
</reference>
<comment type="caution">
    <text evidence="1">The sequence shown here is derived from an EMBL/GenBank/DDBJ whole genome shotgun (WGS) entry which is preliminary data.</text>
</comment>
<protein>
    <submittedName>
        <fullName evidence="1">9140_t:CDS:1</fullName>
    </submittedName>
</protein>
<accession>A0A9N9BP46</accession>